<feature type="region of interest" description="Disordered" evidence="2">
    <location>
        <begin position="484"/>
        <end position="548"/>
    </location>
</feature>
<proteinExistence type="predicted"/>
<dbReference type="InterPro" id="IPR000504">
    <property type="entry name" value="RRM_dom"/>
</dbReference>
<dbReference type="SMART" id="SM00360">
    <property type="entry name" value="RRM"/>
    <property type="match status" value="1"/>
</dbReference>
<comment type="caution">
    <text evidence="4">The sequence shown here is derived from an EMBL/GenBank/DDBJ whole genome shotgun (WGS) entry which is preliminary data.</text>
</comment>
<dbReference type="PROSITE" id="PS50102">
    <property type="entry name" value="RRM"/>
    <property type="match status" value="1"/>
</dbReference>
<feature type="compositionally biased region" description="Basic residues" evidence="2">
    <location>
        <begin position="536"/>
        <end position="547"/>
    </location>
</feature>
<evidence type="ECO:0000256" key="2">
    <source>
        <dbReference type="SAM" id="MobiDB-lite"/>
    </source>
</evidence>
<dbReference type="InterPro" id="IPR012677">
    <property type="entry name" value="Nucleotide-bd_a/b_plait_sf"/>
</dbReference>
<dbReference type="GO" id="GO:0003723">
    <property type="term" value="F:RNA binding"/>
    <property type="evidence" value="ECO:0007669"/>
    <property type="project" value="UniProtKB-UniRule"/>
</dbReference>
<dbReference type="Proteomes" id="UP001372338">
    <property type="component" value="Unassembled WGS sequence"/>
</dbReference>
<dbReference type="SUPFAM" id="SSF56219">
    <property type="entry name" value="DNase I-like"/>
    <property type="match status" value="1"/>
</dbReference>
<dbReference type="AlphaFoldDB" id="A0AAN9IJD5"/>
<feature type="region of interest" description="Disordered" evidence="2">
    <location>
        <begin position="436"/>
        <end position="465"/>
    </location>
</feature>
<evidence type="ECO:0000259" key="3">
    <source>
        <dbReference type="PROSITE" id="PS50102"/>
    </source>
</evidence>
<dbReference type="InterPro" id="IPR036691">
    <property type="entry name" value="Endo/exonu/phosph_ase_sf"/>
</dbReference>
<evidence type="ECO:0000313" key="5">
    <source>
        <dbReference type="Proteomes" id="UP001372338"/>
    </source>
</evidence>
<dbReference type="PANTHER" id="PTHR34427">
    <property type="entry name" value="DUF4283 DOMAIN PROTEIN"/>
    <property type="match status" value="1"/>
</dbReference>
<feature type="compositionally biased region" description="Acidic residues" evidence="2">
    <location>
        <begin position="451"/>
        <end position="465"/>
    </location>
</feature>
<dbReference type="InterPro" id="IPR035979">
    <property type="entry name" value="RBD_domain_sf"/>
</dbReference>
<feature type="region of interest" description="Disordered" evidence="2">
    <location>
        <begin position="286"/>
        <end position="308"/>
    </location>
</feature>
<feature type="compositionally biased region" description="Polar residues" evidence="2">
    <location>
        <begin position="299"/>
        <end position="308"/>
    </location>
</feature>
<protein>
    <recommendedName>
        <fullName evidence="3">RRM domain-containing protein</fullName>
    </recommendedName>
</protein>
<evidence type="ECO:0000256" key="1">
    <source>
        <dbReference type="PROSITE-ProRule" id="PRU00176"/>
    </source>
</evidence>
<name>A0AAN9IJD5_CROPI</name>
<feature type="region of interest" description="Disordered" evidence="2">
    <location>
        <begin position="89"/>
        <end position="114"/>
    </location>
</feature>
<dbReference type="EMBL" id="JAYWIO010000003">
    <property type="protein sequence ID" value="KAK7274721.1"/>
    <property type="molecule type" value="Genomic_DNA"/>
</dbReference>
<keyword evidence="5" id="KW-1185">Reference proteome</keyword>
<feature type="compositionally biased region" description="Basic and acidic residues" evidence="2">
    <location>
        <begin position="526"/>
        <end position="535"/>
    </location>
</feature>
<dbReference type="Pfam" id="PF00076">
    <property type="entry name" value="RRM_1"/>
    <property type="match status" value="1"/>
</dbReference>
<dbReference type="CDD" id="cd00590">
    <property type="entry name" value="RRM_SF"/>
    <property type="match status" value="1"/>
</dbReference>
<dbReference type="Gene3D" id="3.30.70.330">
    <property type="match status" value="1"/>
</dbReference>
<organism evidence="4 5">
    <name type="scientific">Crotalaria pallida</name>
    <name type="common">Smooth rattlebox</name>
    <name type="synonym">Crotalaria striata</name>
    <dbReference type="NCBI Taxonomy" id="3830"/>
    <lineage>
        <taxon>Eukaryota</taxon>
        <taxon>Viridiplantae</taxon>
        <taxon>Streptophyta</taxon>
        <taxon>Embryophyta</taxon>
        <taxon>Tracheophyta</taxon>
        <taxon>Spermatophyta</taxon>
        <taxon>Magnoliopsida</taxon>
        <taxon>eudicotyledons</taxon>
        <taxon>Gunneridae</taxon>
        <taxon>Pentapetalae</taxon>
        <taxon>rosids</taxon>
        <taxon>fabids</taxon>
        <taxon>Fabales</taxon>
        <taxon>Fabaceae</taxon>
        <taxon>Papilionoideae</taxon>
        <taxon>50 kb inversion clade</taxon>
        <taxon>genistoids sensu lato</taxon>
        <taxon>core genistoids</taxon>
        <taxon>Crotalarieae</taxon>
        <taxon>Crotalaria</taxon>
    </lineage>
</organism>
<reference evidence="4 5" key="1">
    <citation type="submission" date="2024-01" db="EMBL/GenBank/DDBJ databases">
        <title>The genomes of 5 underutilized Papilionoideae crops provide insights into root nodulation and disease resistanc.</title>
        <authorList>
            <person name="Yuan L."/>
        </authorList>
    </citation>
    <scope>NUCLEOTIDE SEQUENCE [LARGE SCALE GENOMIC DNA]</scope>
    <source>
        <strain evidence="4">ZHUSHIDOU_FW_LH</strain>
        <tissue evidence="4">Leaf</tissue>
    </source>
</reference>
<accession>A0AAN9IJD5</accession>
<keyword evidence="1" id="KW-0694">RNA-binding</keyword>
<gene>
    <name evidence="4" type="ORF">RIF29_15818</name>
</gene>
<sequence length="872" mass="100666">MANGTVTFYFTNFPNEVGSGDLWRTFNRWGKVMDVFIPSKKNKAGKSFGFVRFKDIKNVAELEGKLAQIRWGTQKIMLNVSKFRRHEGRSNEKLSIRKETSATTNGEERREGRRSYADVLKKNVDDPSTLNEQLSAEGIKTITAKPMGGNWVFIEPVEDEEIQELIKEEENTLNRLFSMFKKWSPSEVAGKRYAWLRIHGVPVHAWEFGFFRSVSNPFGSFEPMDTNTEKRRRFDVARILINTSISDYINRTMRIKINDDVFIIKIVEEPFTDLFEAKIDDGMTVESEESVGCSSETEYSGTGHNSEVQESKDEEFDFEKFLDDAFKLAAKTPREFEEKGSLYEALKPSNTQRENKLNVVSSSFHDMCGTEENLTGPNNRHSLGPRCKSLPNLLDMNSSSHLGLECFGNSILGLVGSMKQVLNKEKNAEMGQLISGQPDLVNETPPQVVTEAEEENPANLTEEEDNAHLTQIVDDNNTEMEAFKSKTKGKSIQLNPVNISEEDDEDQELQRPDIPKGVENQTHMTGTEREDLVQEKRKRGRPKKKNRKLQELNKRYKSLGTITGSNRRRREMAAQAFPETHYQIVTFKADLVCSKTQKKVLETFGISIASFNIRGLGGRVKKKEVKKLVIEEELDMICLQETKELISRSDCTALWRDENFDWIFQPSIGRAGELLIIWDKGQERIEDVEGIRRGIRDHFAKMEESQDWGRPIFNSMQVLRAKYGDRAVETLSIPRTSSSWWQDICNLNKDGGFSNNWLLGNWQKSIGNGRDTYFWFDSWVGGVPLKTRFNRLFNISEYKENKISDMGYWLSGKWHWSWRWRRELFSWERERERVYIFYKKSQVMTVGIKETWIDGTGGQTHQENTQSNQRIA</sequence>
<feature type="domain" description="RRM" evidence="3">
    <location>
        <begin position="6"/>
        <end position="83"/>
    </location>
</feature>
<dbReference type="SUPFAM" id="SSF54928">
    <property type="entry name" value="RNA-binding domain, RBD"/>
    <property type="match status" value="1"/>
</dbReference>
<evidence type="ECO:0000313" key="4">
    <source>
        <dbReference type="EMBL" id="KAK7274721.1"/>
    </source>
</evidence>
<dbReference type="Gene3D" id="3.60.10.10">
    <property type="entry name" value="Endonuclease/exonuclease/phosphatase"/>
    <property type="match status" value="1"/>
</dbReference>
<dbReference type="PANTHER" id="PTHR34427:SF5">
    <property type="entry name" value="DUF4283 DOMAIN-CONTAINING PROTEIN"/>
    <property type="match status" value="1"/>
</dbReference>